<evidence type="ECO:0000259" key="6">
    <source>
        <dbReference type="SMART" id="SM00912"/>
    </source>
</evidence>
<dbReference type="InterPro" id="IPR016047">
    <property type="entry name" value="M23ase_b-sheet_dom"/>
</dbReference>
<name>A0A6G4WFE9_9HYPH</name>
<keyword evidence="8" id="KW-1185">Reference proteome</keyword>
<dbReference type="Pfam" id="PF07581">
    <property type="entry name" value="Glug"/>
    <property type="match status" value="2"/>
</dbReference>
<dbReference type="InterPro" id="IPR008638">
    <property type="entry name" value="FhaB/CdiA-like_TPS"/>
</dbReference>
<comment type="caution">
    <text evidence="7">The sequence shown here is derived from an EMBL/GenBank/DDBJ whole genome shotgun (WGS) entry which is preliminary data.</text>
</comment>
<feature type="region of interest" description="Disordered" evidence="4">
    <location>
        <begin position="918"/>
        <end position="957"/>
    </location>
</feature>
<dbReference type="SMART" id="SM00912">
    <property type="entry name" value="Haemagg_act"/>
    <property type="match status" value="1"/>
</dbReference>
<dbReference type="SUPFAM" id="SSF51126">
    <property type="entry name" value="Pectin lyase-like"/>
    <property type="match status" value="1"/>
</dbReference>
<dbReference type="EMBL" id="JAAKZF010000032">
    <property type="protein sequence ID" value="NGO53481.1"/>
    <property type="molecule type" value="Genomic_DNA"/>
</dbReference>
<dbReference type="NCBIfam" id="TIGR01901">
    <property type="entry name" value="adhes_NPXG"/>
    <property type="match status" value="1"/>
</dbReference>
<dbReference type="Pfam" id="PF01551">
    <property type="entry name" value="Peptidase_M23"/>
    <property type="match status" value="1"/>
</dbReference>
<comment type="subcellular location">
    <subcellularLocation>
        <location evidence="1">Secreted</location>
    </subcellularLocation>
</comment>
<dbReference type="InterPro" id="IPR050909">
    <property type="entry name" value="Bact_Autotransporter_VF"/>
</dbReference>
<dbReference type="InterPro" id="IPR011055">
    <property type="entry name" value="Dup_hybrid_motif"/>
</dbReference>
<dbReference type="InterPro" id="IPR012334">
    <property type="entry name" value="Pectin_lyas_fold"/>
</dbReference>
<dbReference type="Gene3D" id="2.70.70.10">
    <property type="entry name" value="Glucose Permease (Domain IIA)"/>
    <property type="match status" value="1"/>
</dbReference>
<dbReference type="PANTHER" id="PTHR12338">
    <property type="entry name" value="AUTOTRANSPORTER"/>
    <property type="match status" value="1"/>
</dbReference>
<keyword evidence="2" id="KW-0964">Secreted</keyword>
<dbReference type="Gene3D" id="2.160.20.110">
    <property type="match status" value="1"/>
</dbReference>
<evidence type="ECO:0000313" key="8">
    <source>
        <dbReference type="Proteomes" id="UP001642900"/>
    </source>
</evidence>
<dbReference type="Proteomes" id="UP001642900">
    <property type="component" value="Unassembled WGS sequence"/>
</dbReference>
<feature type="compositionally biased region" description="Acidic residues" evidence="4">
    <location>
        <begin position="927"/>
        <end position="937"/>
    </location>
</feature>
<dbReference type="Gene3D" id="2.160.20.10">
    <property type="entry name" value="Single-stranded right-handed beta-helix, Pectin lyase-like"/>
    <property type="match status" value="1"/>
</dbReference>
<sequence length="1263" mass="129145">MKRQPTIVWLKTTTTLSSAMLFSLAMGGFSHANPVDGQVVAGEAAISAPNATTLQIDQTSHSAVIEWQSFNIEAGETTRFVQPSREAWTLNRVTGNIAPSRILGTLEANGNVAIVNPDGILFGPDARVDVGGLVATTHDIANDDFMAGRFHFNQPGNPAASVINEGSVSIADYGLAAFVAPGVRNSGVIIAKMGSVSLASGNSFTLDLYGDNLINLTVDDEITEEVVDISTGQPVADLVKNEGRISASGGTVALKAATARRAVNSVVNNTGIVEANSVGTSAGKIVLGGQTAGTKTASAPVQRVKVSGQLLATNIPTPTSRPDRGSGGHIIVTGEVVEVAGAIIDTSGEGGGGTILLGGDYLGGRADDATMASLGIAKEASPVPTASTVTLDSSTTLRADATDQGDGGKVVVWSDEATSVAATITARGGANGGDGGFVETSGAILNIGEETNVSTTAARGETGTWLLDPNDFTVAASGGNITGGLLTAQLGSNNIVISTASQGTPGGNGDIFVNDQVLWNANTLTLRADRNIAINHAMALQDTAGLALQYAQTDSTGDYFINKPVNIASTGSFSTRGNSGTTVNYTIISSLAELQALGLSGAYALGTNLDASATAGWNGGAGFEPIGSGDIDGFTGTFTGLGHTITNLTINRPTEFYVGLFRNTEGDIRDIGLVGGSVEGASVVGMLTGDNTGTITRVYTTGTVIGGEEVGGLVGSNGGSISESFATGSVAGQSAGQTAVGGLVGFNYGSISESFATGSVAGFRDIGGLVGTNSHGTINKSYATGDVTSNGGDTVGGLSGWNSGAVKNSYATGDVSGDDYVGGLIGGNSGTVKNTYAIGNVSGIGAVGGLVGYNDGGTVTASFYDMQTTGQSDTGKGVGLTTDEMKTASTFINAGWDFTNDWDIDPAINNGYPYLRWQVASTPTPDPEPEPEPEPDPEPLTLDPFPSTFSTSSDPYQPTIEVTGSGFSNVTEIRWTWTDPNGNTGTVVWNAANDWGNGRAVLVSDTSATVSPALVAAGDPQGIYQWEVTVIAGSQQITRSFTVDYVQVVQPVISTVPVIPQAILNPAVSVQDIIDRYADPDAPQCMLGTLQCVAAYPGTTAIPLNSSTILQPYAADKTYTVTQDFGGTTSHHKDSPLQWGIDYQMPSGTPVLSMSEGVIIAVEDNVEDNKNGNSGVGNYITIRTNSGVYITYAHLSRGSLVNSSGEPWKQNDKLSAGAPVAKSGNTGLSSGPHLHVHFGTSIVKWRDATVADGSRDVTSPIDI</sequence>
<dbReference type="AlphaFoldDB" id="A0A6G4WFE9"/>
<dbReference type="SUPFAM" id="SSF51261">
    <property type="entry name" value="Duplicated hybrid motif"/>
    <property type="match status" value="1"/>
</dbReference>
<feature type="compositionally biased region" description="Low complexity" evidence="4">
    <location>
        <begin position="939"/>
        <end position="955"/>
    </location>
</feature>
<feature type="chain" id="PRO_5026080341" evidence="5">
    <location>
        <begin position="33"/>
        <end position="1263"/>
    </location>
</feature>
<evidence type="ECO:0000256" key="5">
    <source>
        <dbReference type="SAM" id="SignalP"/>
    </source>
</evidence>
<protein>
    <submittedName>
        <fullName evidence="7">Filamentous hemagglutinin N-terminal domain-containing protein</fullName>
    </submittedName>
</protein>
<dbReference type="Pfam" id="PF05860">
    <property type="entry name" value="TPS"/>
    <property type="match status" value="1"/>
</dbReference>
<gene>
    <name evidence="7" type="ORF">G6N73_20340</name>
</gene>
<reference evidence="7 8" key="1">
    <citation type="submission" date="2020-02" db="EMBL/GenBank/DDBJ databases">
        <title>Genome sequence of strain CCNWXJ40-4.</title>
        <authorList>
            <person name="Gao J."/>
            <person name="Sun J."/>
        </authorList>
    </citation>
    <scope>NUCLEOTIDE SEQUENCE [LARGE SCALE GENOMIC DNA]</scope>
    <source>
        <strain evidence="7 8">CCNWXJ 40-4</strain>
    </source>
</reference>
<dbReference type="GO" id="GO:0005576">
    <property type="term" value="C:extracellular region"/>
    <property type="evidence" value="ECO:0007669"/>
    <property type="project" value="UniProtKB-SubCell"/>
</dbReference>
<dbReference type="CDD" id="cd12797">
    <property type="entry name" value="M23_peptidase"/>
    <property type="match status" value="1"/>
</dbReference>
<evidence type="ECO:0000256" key="3">
    <source>
        <dbReference type="ARBA" id="ARBA00022729"/>
    </source>
</evidence>
<feature type="signal peptide" evidence="5">
    <location>
        <begin position="1"/>
        <end position="32"/>
    </location>
</feature>
<evidence type="ECO:0000256" key="1">
    <source>
        <dbReference type="ARBA" id="ARBA00004613"/>
    </source>
</evidence>
<feature type="domain" description="Filamentous haemagglutinin FhaB/tRNA nuclease CdiA-like TPS" evidence="6">
    <location>
        <begin position="30"/>
        <end position="144"/>
    </location>
</feature>
<dbReference type="RefSeq" id="WP_165030894.1">
    <property type="nucleotide sequence ID" value="NZ_JAAKZF010000032.1"/>
</dbReference>
<accession>A0A6G4WFE9</accession>
<dbReference type="InterPro" id="IPR011493">
    <property type="entry name" value="GLUG"/>
</dbReference>
<dbReference type="PANTHER" id="PTHR12338:SF8">
    <property type="entry name" value="HEME_HEMOPEXIN-BINDING PROTEIN"/>
    <property type="match status" value="1"/>
</dbReference>
<evidence type="ECO:0000256" key="2">
    <source>
        <dbReference type="ARBA" id="ARBA00022525"/>
    </source>
</evidence>
<evidence type="ECO:0000313" key="7">
    <source>
        <dbReference type="EMBL" id="NGO53481.1"/>
    </source>
</evidence>
<evidence type="ECO:0000256" key="4">
    <source>
        <dbReference type="SAM" id="MobiDB-lite"/>
    </source>
</evidence>
<dbReference type="InterPro" id="IPR011050">
    <property type="entry name" value="Pectin_lyase_fold/virulence"/>
</dbReference>
<proteinExistence type="predicted"/>
<organism evidence="7 8">
    <name type="scientific">Allomesorhizobium camelthorni</name>
    <dbReference type="NCBI Taxonomy" id="475069"/>
    <lineage>
        <taxon>Bacteria</taxon>
        <taxon>Pseudomonadati</taxon>
        <taxon>Pseudomonadota</taxon>
        <taxon>Alphaproteobacteria</taxon>
        <taxon>Hyphomicrobiales</taxon>
        <taxon>Phyllobacteriaceae</taxon>
        <taxon>Allomesorhizobium</taxon>
    </lineage>
</organism>
<keyword evidence="3 5" id="KW-0732">Signal</keyword>